<evidence type="ECO:0000313" key="5">
    <source>
        <dbReference type="Proteomes" id="UP000002279"/>
    </source>
</evidence>
<feature type="signal peptide" evidence="2">
    <location>
        <begin position="1"/>
        <end position="23"/>
    </location>
</feature>
<feature type="transmembrane region" description="Helical" evidence="1">
    <location>
        <begin position="174"/>
        <end position="199"/>
    </location>
</feature>
<dbReference type="RefSeq" id="XP_028905666.1">
    <property type="nucleotide sequence ID" value="XM_029049833.2"/>
</dbReference>
<keyword evidence="1" id="KW-0812">Transmembrane</keyword>
<dbReference type="Bgee" id="ENSOANG00000036012">
    <property type="expression patterns" value="Expressed in endometrium and 2 other cell types or tissues"/>
</dbReference>
<feature type="chain" id="PRO_5044633703" description="Leucine rich repeat containing 25" evidence="2">
    <location>
        <begin position="24"/>
        <end position="321"/>
    </location>
</feature>
<dbReference type="AlphaFoldDB" id="A0A6I8NF52"/>
<dbReference type="Ensembl" id="ENSOANT00000062850.1">
    <property type="protein sequence ID" value="ENSOANP00000033793.1"/>
    <property type="gene ID" value="ENSOANG00000049928.1"/>
</dbReference>
<dbReference type="Proteomes" id="UP000002279">
    <property type="component" value="Chromosome X1"/>
</dbReference>
<keyword evidence="2" id="KW-0732">Signal</keyword>
<dbReference type="OMA" id="WHNVSAF"/>
<dbReference type="PANTHER" id="PTHR20878:SF0">
    <property type="entry name" value="LEUCINE-RICH REPEAT-CONTAINING PROTEIN 25"/>
    <property type="match status" value="1"/>
</dbReference>
<accession>A0A6I8NF52</accession>
<dbReference type="InterPro" id="IPR032675">
    <property type="entry name" value="LRR_dom_sf"/>
</dbReference>
<dbReference type="OrthoDB" id="9835318at2759"/>
<reference evidence="4" key="2">
    <citation type="submission" date="2025-05" db="UniProtKB">
        <authorList>
            <consortium name="Ensembl"/>
        </authorList>
    </citation>
    <scope>IDENTIFICATION</scope>
    <source>
        <strain evidence="4">Glennie</strain>
    </source>
</reference>
<dbReference type="KEGG" id="oaa:103170959"/>
<evidence type="ECO:0000256" key="1">
    <source>
        <dbReference type="SAM" id="Phobius"/>
    </source>
</evidence>
<protein>
    <recommendedName>
        <fullName evidence="6">Leucine rich repeat containing 25</fullName>
    </recommendedName>
</protein>
<dbReference type="InterPro" id="IPR001611">
    <property type="entry name" value="Leu-rich_rpt"/>
</dbReference>
<evidence type="ECO:0000313" key="4">
    <source>
        <dbReference type="Ensembl" id="ENSOANP00000039710.1"/>
    </source>
</evidence>
<evidence type="ECO:0000256" key="2">
    <source>
        <dbReference type="SAM" id="SignalP"/>
    </source>
</evidence>
<dbReference type="InterPro" id="IPR039243">
    <property type="entry name" value="LRRC25"/>
</dbReference>
<reference evidence="4 5" key="1">
    <citation type="journal article" date="2008" name="Nature">
        <title>Genome analysis of the platypus reveals unique signatures of evolution.</title>
        <authorList>
            <person name="Warren W.C."/>
            <person name="Hillier L.W."/>
            <person name="Marshall Graves J.A."/>
            <person name="Birney E."/>
            <person name="Ponting C.P."/>
            <person name="Grutzner F."/>
            <person name="Belov K."/>
            <person name="Miller W."/>
            <person name="Clarke L."/>
            <person name="Chinwalla A.T."/>
            <person name="Yang S.P."/>
            <person name="Heger A."/>
            <person name="Locke D.P."/>
            <person name="Miethke P."/>
            <person name="Waters P.D."/>
            <person name="Veyrunes F."/>
            <person name="Fulton L."/>
            <person name="Fulton B."/>
            <person name="Graves T."/>
            <person name="Wallis J."/>
            <person name="Puente X.S."/>
            <person name="Lopez-Otin C."/>
            <person name="Ordonez G.R."/>
            <person name="Eichler E.E."/>
            <person name="Chen L."/>
            <person name="Cheng Z."/>
            <person name="Deakin J.E."/>
            <person name="Alsop A."/>
            <person name="Thompson K."/>
            <person name="Kirby P."/>
            <person name="Papenfuss A.T."/>
            <person name="Wakefield M.J."/>
            <person name="Olender T."/>
            <person name="Lancet D."/>
            <person name="Huttley G.A."/>
            <person name="Smit A.F."/>
            <person name="Pask A."/>
            <person name="Temple-Smith P."/>
            <person name="Batzer M.A."/>
            <person name="Walker J.A."/>
            <person name="Konkel M.K."/>
            <person name="Harris R.S."/>
            <person name="Whittington C.M."/>
            <person name="Wong E.S."/>
            <person name="Gemmell N.J."/>
            <person name="Buschiazzo E."/>
            <person name="Vargas Jentzsch I.M."/>
            <person name="Merkel A."/>
            <person name="Schmitz J."/>
            <person name="Zemann A."/>
            <person name="Churakov G."/>
            <person name="Kriegs J.O."/>
            <person name="Brosius J."/>
            <person name="Murchison E.P."/>
            <person name="Sachidanandam R."/>
            <person name="Smith C."/>
            <person name="Hannon G.J."/>
            <person name="Tsend-Ayush E."/>
            <person name="McMillan D."/>
            <person name="Attenborough R."/>
            <person name="Rens W."/>
            <person name="Ferguson-Smith M."/>
            <person name="Lefevre C.M."/>
            <person name="Sharp J.A."/>
            <person name="Nicholas K.R."/>
            <person name="Ray D.A."/>
            <person name="Kube M."/>
            <person name="Reinhardt R."/>
            <person name="Pringle T.H."/>
            <person name="Taylor J."/>
            <person name="Jones R.C."/>
            <person name="Nixon B."/>
            <person name="Dacheux J.L."/>
            <person name="Niwa H."/>
            <person name="Sekita Y."/>
            <person name="Huang X."/>
            <person name="Stark A."/>
            <person name="Kheradpour P."/>
            <person name="Kellis M."/>
            <person name="Flicek P."/>
            <person name="Chen Y."/>
            <person name="Webber C."/>
            <person name="Hardison R."/>
            <person name="Nelson J."/>
            <person name="Hallsworth-Pepin K."/>
            <person name="Delehaunty K."/>
            <person name="Markovic C."/>
            <person name="Minx P."/>
            <person name="Feng Y."/>
            <person name="Kremitzki C."/>
            <person name="Mitreva M."/>
            <person name="Glasscock J."/>
            <person name="Wylie T."/>
            <person name="Wohldmann P."/>
            <person name="Thiru P."/>
            <person name="Nhan M.N."/>
            <person name="Pohl C.S."/>
            <person name="Smith S.M."/>
            <person name="Hou S."/>
            <person name="Nefedov M."/>
            <person name="de Jong P.J."/>
            <person name="Renfree M.B."/>
            <person name="Mardis E.R."/>
            <person name="Wilson R.K."/>
        </authorList>
    </citation>
    <scope>NUCLEOTIDE SEQUENCE [LARGE SCALE GENOMIC DNA]</scope>
    <source>
        <strain evidence="4 5">Glennie</strain>
    </source>
</reference>
<proteinExistence type="predicted"/>
<dbReference type="PANTHER" id="PTHR20878">
    <property type="entry name" value="LEUCINE-RICH REPEAT CONTAINING PROTEIN 25"/>
    <property type="match status" value="1"/>
</dbReference>
<dbReference type="GeneTree" id="ENSGT00390000004001"/>
<dbReference type="PROSITE" id="PS51450">
    <property type="entry name" value="LRR"/>
    <property type="match status" value="1"/>
</dbReference>
<dbReference type="SUPFAM" id="SSF52058">
    <property type="entry name" value="L domain-like"/>
    <property type="match status" value="1"/>
</dbReference>
<name>A0A6I8NF52_ORNAN</name>
<evidence type="ECO:0000313" key="3">
    <source>
        <dbReference type="Ensembl" id="ENSOANP00000033793.1"/>
    </source>
</evidence>
<dbReference type="GeneID" id="103170959"/>
<dbReference type="Pfam" id="PF00560">
    <property type="entry name" value="LRR_1"/>
    <property type="match status" value="1"/>
</dbReference>
<keyword evidence="1" id="KW-1133">Transmembrane helix</keyword>
<dbReference type="Gene3D" id="3.80.10.10">
    <property type="entry name" value="Ribonuclease Inhibitor"/>
    <property type="match status" value="1"/>
</dbReference>
<evidence type="ECO:0008006" key="6">
    <source>
        <dbReference type="Google" id="ProtNLM"/>
    </source>
</evidence>
<sequence>MKASLASMLLLLLLLLWGPPCGAQCFSNQSLVEGTLNVSYQKNCTWLDWNDFLGINNLTLLNLSHNQLMELRGSFQNLTISHLDLSANRLQKFLLDSLGHLEYLNLSGNPQLAAVPHNVASHCWLKLRVDCRCNVAGSVVLARNCSSAHPECSHLQGKVLDLATFYSGCHNNRMALIAGVAAAVGAVIILGAGSIVVLVKRKRRRDVTVQEKWSSGVGPVAASQQPRYSSRSPVVLDGANPDEDYENVFEGSPVGVHLQERDPGEGISNRVRLPEDESNYMNYKNLEDTEQPIYCNLPDLGYCRPWELETNFQEQHIMPEQ</sequence>
<dbReference type="Ensembl" id="ENSOANT00000050897.1">
    <property type="protein sequence ID" value="ENSOANP00000039710.1"/>
    <property type="gene ID" value="ENSOANG00000036012.1"/>
</dbReference>
<gene>
    <name evidence="4" type="primary">LOC103170959</name>
    <name evidence="3" type="synonym">LRRC25</name>
</gene>
<keyword evidence="1" id="KW-0472">Membrane</keyword>
<organism evidence="4 5">
    <name type="scientific">Ornithorhynchus anatinus</name>
    <name type="common">Duckbill platypus</name>
    <dbReference type="NCBI Taxonomy" id="9258"/>
    <lineage>
        <taxon>Eukaryota</taxon>
        <taxon>Metazoa</taxon>
        <taxon>Chordata</taxon>
        <taxon>Craniata</taxon>
        <taxon>Vertebrata</taxon>
        <taxon>Euteleostomi</taxon>
        <taxon>Mammalia</taxon>
        <taxon>Monotremata</taxon>
        <taxon>Ornithorhynchidae</taxon>
        <taxon>Ornithorhynchus</taxon>
    </lineage>
</organism>
<keyword evidence="5" id="KW-1185">Reference proteome</keyword>